<organism evidence="1 2">
    <name type="scientific">Prescottella agglutinans</name>
    <dbReference type="NCBI Taxonomy" id="1644129"/>
    <lineage>
        <taxon>Bacteria</taxon>
        <taxon>Bacillati</taxon>
        <taxon>Actinomycetota</taxon>
        <taxon>Actinomycetes</taxon>
        <taxon>Mycobacteriales</taxon>
        <taxon>Nocardiaceae</taxon>
        <taxon>Prescottella</taxon>
    </lineage>
</organism>
<reference evidence="1 2" key="1">
    <citation type="submission" date="2023-04" db="EMBL/GenBank/DDBJ databases">
        <title>Forest soil microbial communities from Buena Vista Peninsula, Colon Province, Panama.</title>
        <authorList>
            <person name="Bouskill N."/>
        </authorList>
    </citation>
    <scope>NUCLEOTIDE SEQUENCE [LARGE SCALE GENOMIC DNA]</scope>
    <source>
        <strain evidence="1 2">CFH S0262</strain>
    </source>
</reference>
<name>A0ABT6MF13_9NOCA</name>
<comment type="caution">
    <text evidence="1">The sequence shown here is derived from an EMBL/GenBank/DDBJ whole genome shotgun (WGS) entry which is preliminary data.</text>
</comment>
<proteinExistence type="predicted"/>
<dbReference type="RefSeq" id="WP_280762147.1">
    <property type="nucleotide sequence ID" value="NZ_JARXVC010000011.1"/>
</dbReference>
<keyword evidence="2" id="KW-1185">Reference proteome</keyword>
<dbReference type="EMBL" id="JARXVC010000011">
    <property type="protein sequence ID" value="MDH6282862.1"/>
    <property type="molecule type" value="Genomic_DNA"/>
</dbReference>
<protein>
    <submittedName>
        <fullName evidence="1">Uncharacterized protein</fullName>
    </submittedName>
</protein>
<gene>
    <name evidence="1" type="ORF">M2280_004099</name>
</gene>
<dbReference type="Proteomes" id="UP001160334">
    <property type="component" value="Unassembled WGS sequence"/>
</dbReference>
<sequence length="44" mass="5466">MFTYLQRQIAIRLRAQRVAYFRNLRSQLGVYDYQAWAEAEKERR</sequence>
<evidence type="ECO:0000313" key="1">
    <source>
        <dbReference type="EMBL" id="MDH6282862.1"/>
    </source>
</evidence>
<accession>A0ABT6MF13</accession>
<evidence type="ECO:0000313" key="2">
    <source>
        <dbReference type="Proteomes" id="UP001160334"/>
    </source>
</evidence>